<organism evidence="18 19">
    <name type="scientific">Penicillium alfredii</name>
    <dbReference type="NCBI Taxonomy" id="1506179"/>
    <lineage>
        <taxon>Eukaryota</taxon>
        <taxon>Fungi</taxon>
        <taxon>Dikarya</taxon>
        <taxon>Ascomycota</taxon>
        <taxon>Pezizomycotina</taxon>
        <taxon>Eurotiomycetes</taxon>
        <taxon>Eurotiomycetidae</taxon>
        <taxon>Eurotiales</taxon>
        <taxon>Aspergillaceae</taxon>
        <taxon>Penicillium</taxon>
    </lineage>
</organism>
<evidence type="ECO:0000256" key="13">
    <source>
        <dbReference type="ARBA" id="ARBA00055307"/>
    </source>
</evidence>
<evidence type="ECO:0000256" key="9">
    <source>
        <dbReference type="ARBA" id="ARBA00023134"/>
    </source>
</evidence>
<dbReference type="GO" id="GO:0005525">
    <property type="term" value="F:GTP binding"/>
    <property type="evidence" value="ECO:0007669"/>
    <property type="project" value="UniProtKB-KW"/>
</dbReference>
<keyword evidence="11" id="KW-0449">Lipoprotein</keyword>
<evidence type="ECO:0000256" key="1">
    <source>
        <dbReference type="ARBA" id="ARBA00004236"/>
    </source>
</evidence>
<evidence type="ECO:0000256" key="3">
    <source>
        <dbReference type="ARBA" id="ARBA00010290"/>
    </source>
</evidence>
<dbReference type="FunFam" id="3.40.50.300:FF:000981">
    <property type="entry name" value="ADP-ribosylation factor-like 2"/>
    <property type="match status" value="1"/>
</dbReference>
<feature type="binding site" evidence="15">
    <location>
        <begin position="161"/>
        <end position="164"/>
    </location>
    <ligand>
        <name>GTP</name>
        <dbReference type="ChEBI" id="CHEBI:37565"/>
    </ligand>
</feature>
<evidence type="ECO:0000313" key="18">
    <source>
        <dbReference type="EMBL" id="KAJ5091311.1"/>
    </source>
</evidence>
<evidence type="ECO:0000256" key="14">
    <source>
        <dbReference type="ARBA" id="ARBA00077919"/>
    </source>
</evidence>
<dbReference type="InterPro" id="IPR044612">
    <property type="entry name" value="ARL2/3"/>
</dbReference>
<dbReference type="PROSITE" id="PS51417">
    <property type="entry name" value="ARF"/>
    <property type="match status" value="1"/>
</dbReference>
<dbReference type="InterPro" id="IPR006689">
    <property type="entry name" value="Small_GTPase_ARF/SAR"/>
</dbReference>
<evidence type="ECO:0000256" key="15">
    <source>
        <dbReference type="PIRSR" id="PIRSR606689-1"/>
    </source>
</evidence>
<dbReference type="SMART" id="SM00177">
    <property type="entry name" value="ARF"/>
    <property type="match status" value="1"/>
</dbReference>
<comment type="caution">
    <text evidence="18">The sequence shown here is derived from an EMBL/GenBank/DDBJ whole genome shotgun (WGS) entry which is preliminary data.</text>
</comment>
<evidence type="ECO:0000256" key="11">
    <source>
        <dbReference type="ARBA" id="ARBA00023288"/>
    </source>
</evidence>
<evidence type="ECO:0000256" key="5">
    <source>
        <dbReference type="ARBA" id="ARBA00022475"/>
    </source>
</evidence>
<keyword evidence="7" id="KW-0519">Myristate</keyword>
<keyword evidence="12" id="KW-0131">Cell cycle</keyword>
<dbReference type="RefSeq" id="XP_056509509.1">
    <property type="nucleotide sequence ID" value="XM_056656709.1"/>
</dbReference>
<sequence>MWLVLNSKREKYSALQNAGSNFIPSTPQNSGDTIPSAAMLSILRKARLKDKEMRILMLGLDNAGKTTIVKRIMNEDVTTVSPTLGFIIKTIDFMGYKLNIWDVGGQKTLRSYWKNYFEKTDTLVWVVDATDRLRVDDCRQELAGLLLEERLMGASLMVFLNKTDVEGCMTEHEVRERLGLDLIKTHKWTILPCSAMTGTNLTRGLEWVVQDAKDRLFLY</sequence>
<comment type="similarity">
    <text evidence="3 17">Belongs to the small GTPase superfamily. Arf family.</text>
</comment>
<dbReference type="EMBL" id="JAPMSZ010000009">
    <property type="protein sequence ID" value="KAJ5091311.1"/>
    <property type="molecule type" value="Genomic_DNA"/>
</dbReference>
<keyword evidence="5" id="KW-1003">Cell membrane</keyword>
<proteinExistence type="inferred from homology"/>
<evidence type="ECO:0000256" key="12">
    <source>
        <dbReference type="ARBA" id="ARBA00023306"/>
    </source>
</evidence>
<dbReference type="GO" id="GO:0046872">
    <property type="term" value="F:metal ion binding"/>
    <property type="evidence" value="ECO:0007669"/>
    <property type="project" value="UniProtKB-KW"/>
</dbReference>
<feature type="binding site" evidence="16">
    <location>
        <position position="66"/>
    </location>
    <ligand>
        <name>Mg(2+)</name>
        <dbReference type="ChEBI" id="CHEBI:18420"/>
    </ligand>
</feature>
<dbReference type="PRINTS" id="PR00328">
    <property type="entry name" value="SAR1GTPBP"/>
</dbReference>
<dbReference type="GO" id="GO:0005737">
    <property type="term" value="C:cytoplasm"/>
    <property type="evidence" value="ECO:0007669"/>
    <property type="project" value="UniProtKB-SubCell"/>
</dbReference>
<keyword evidence="10" id="KW-0472">Membrane</keyword>
<evidence type="ECO:0000256" key="17">
    <source>
        <dbReference type="RuleBase" id="RU003925"/>
    </source>
</evidence>
<keyword evidence="8 15" id="KW-0547">Nucleotide-binding</keyword>
<evidence type="ECO:0000256" key="7">
    <source>
        <dbReference type="ARBA" id="ARBA00022707"/>
    </source>
</evidence>
<evidence type="ECO:0000313" key="19">
    <source>
        <dbReference type="Proteomes" id="UP001141434"/>
    </source>
</evidence>
<keyword evidence="19" id="KW-1185">Reference proteome</keyword>
<dbReference type="OrthoDB" id="2011769at2759"/>
<dbReference type="InterPro" id="IPR027417">
    <property type="entry name" value="P-loop_NTPase"/>
</dbReference>
<reference evidence="18" key="1">
    <citation type="submission" date="2022-11" db="EMBL/GenBank/DDBJ databases">
        <authorList>
            <person name="Petersen C."/>
        </authorList>
    </citation>
    <scope>NUCLEOTIDE SEQUENCE</scope>
    <source>
        <strain evidence="18">IBT 34128</strain>
    </source>
</reference>
<dbReference type="NCBIfam" id="TIGR00231">
    <property type="entry name" value="small_GTP"/>
    <property type="match status" value="1"/>
</dbReference>
<keyword evidence="6" id="KW-0963">Cytoplasm</keyword>
<feature type="binding site" evidence="15">
    <location>
        <position position="105"/>
    </location>
    <ligand>
        <name>GTP</name>
        <dbReference type="ChEBI" id="CHEBI:37565"/>
    </ligand>
</feature>
<dbReference type="SUPFAM" id="SSF52540">
    <property type="entry name" value="P-loop containing nucleoside triphosphate hydrolases"/>
    <property type="match status" value="1"/>
</dbReference>
<keyword evidence="4" id="KW-0217">Developmental protein</keyword>
<keyword evidence="9 15" id="KW-0342">GTP-binding</keyword>
<dbReference type="InterPro" id="IPR045873">
    <property type="entry name" value="Arl2"/>
</dbReference>
<dbReference type="SMART" id="SM00178">
    <property type="entry name" value="SAR"/>
    <property type="match status" value="1"/>
</dbReference>
<dbReference type="Gene3D" id="3.40.50.300">
    <property type="entry name" value="P-loop containing nucleotide triphosphate hydrolases"/>
    <property type="match status" value="1"/>
</dbReference>
<dbReference type="AlphaFoldDB" id="A0A9W9F0M1"/>
<dbReference type="Pfam" id="PF00025">
    <property type="entry name" value="Arf"/>
    <property type="match status" value="1"/>
</dbReference>
<dbReference type="GeneID" id="81395878"/>
<accession>A0A9W9F0M1</accession>
<evidence type="ECO:0000256" key="2">
    <source>
        <dbReference type="ARBA" id="ARBA00004496"/>
    </source>
</evidence>
<feature type="binding site" evidence="15">
    <location>
        <begin position="59"/>
        <end position="66"/>
    </location>
    <ligand>
        <name>GTP</name>
        <dbReference type="ChEBI" id="CHEBI:37565"/>
    </ligand>
</feature>
<dbReference type="InterPro" id="IPR005225">
    <property type="entry name" value="Small_GTP-bd"/>
</dbReference>
<dbReference type="GO" id="GO:0003924">
    <property type="term" value="F:GTPase activity"/>
    <property type="evidence" value="ECO:0007669"/>
    <property type="project" value="InterPro"/>
</dbReference>
<dbReference type="PANTHER" id="PTHR45697">
    <property type="entry name" value="ADP-RIBOSYLATION FACTOR-LIKE PROTEIN 2-RELATED"/>
    <property type="match status" value="1"/>
</dbReference>
<evidence type="ECO:0000256" key="8">
    <source>
        <dbReference type="ARBA" id="ARBA00022741"/>
    </source>
</evidence>
<evidence type="ECO:0000256" key="4">
    <source>
        <dbReference type="ARBA" id="ARBA00022473"/>
    </source>
</evidence>
<evidence type="ECO:0000256" key="16">
    <source>
        <dbReference type="PIRSR" id="PIRSR606689-2"/>
    </source>
</evidence>
<name>A0A9W9F0M1_9EURO</name>
<dbReference type="SMART" id="SM00175">
    <property type="entry name" value="RAB"/>
    <property type="match status" value="1"/>
</dbReference>
<feature type="binding site" evidence="16">
    <location>
        <position position="83"/>
    </location>
    <ligand>
        <name>Mg(2+)</name>
        <dbReference type="ChEBI" id="CHEBI:18420"/>
    </ligand>
</feature>
<comment type="function">
    <text evidence="13">GTP-binding protein that functions in embryogenesis, cytokinesis, germline development and microtubulule cytoskeleton dynamics.</text>
</comment>
<keyword evidence="16" id="KW-0479">Metal-binding</keyword>
<protein>
    <recommendedName>
        <fullName evidence="14">Abnormal eversion of vulva protein 20</fullName>
    </recommendedName>
</protein>
<keyword evidence="16" id="KW-0460">Magnesium</keyword>
<evidence type="ECO:0000256" key="10">
    <source>
        <dbReference type="ARBA" id="ARBA00023136"/>
    </source>
</evidence>
<evidence type="ECO:0000256" key="6">
    <source>
        <dbReference type="ARBA" id="ARBA00022490"/>
    </source>
</evidence>
<gene>
    <name evidence="18" type="ORF">NUU61_006181</name>
</gene>
<dbReference type="GO" id="GO:0005886">
    <property type="term" value="C:plasma membrane"/>
    <property type="evidence" value="ECO:0007669"/>
    <property type="project" value="UniProtKB-SubCell"/>
</dbReference>
<dbReference type="Proteomes" id="UP001141434">
    <property type="component" value="Unassembled WGS sequence"/>
</dbReference>
<reference evidence="18" key="2">
    <citation type="journal article" date="2023" name="IMA Fungus">
        <title>Comparative genomic study of the Penicillium genus elucidates a diverse pangenome and 15 lateral gene transfer events.</title>
        <authorList>
            <person name="Petersen C."/>
            <person name="Sorensen T."/>
            <person name="Nielsen M.R."/>
            <person name="Sondergaard T.E."/>
            <person name="Sorensen J.L."/>
            <person name="Fitzpatrick D.A."/>
            <person name="Frisvad J.C."/>
            <person name="Nielsen K.L."/>
        </authorList>
    </citation>
    <scope>NUCLEOTIDE SEQUENCE</scope>
    <source>
        <strain evidence="18">IBT 34128</strain>
    </source>
</reference>
<comment type="subcellular location">
    <subcellularLocation>
        <location evidence="1">Cell membrane</location>
    </subcellularLocation>
    <subcellularLocation>
        <location evidence="2">Cytoplasm</location>
    </subcellularLocation>
</comment>
<dbReference type="CDD" id="cd04154">
    <property type="entry name" value="Arl2"/>
    <property type="match status" value="1"/>
</dbReference>